<evidence type="ECO:0000313" key="19">
    <source>
        <dbReference type="EMBL" id="KAK7471515.1"/>
    </source>
</evidence>
<dbReference type="PROSITE" id="PS51481">
    <property type="entry name" value="DHAK"/>
    <property type="match status" value="1"/>
</dbReference>
<gene>
    <name evidence="19" type="ORF">BaRGS_00035854</name>
</gene>
<dbReference type="PROSITE" id="PS51480">
    <property type="entry name" value="DHAL"/>
    <property type="match status" value="1"/>
</dbReference>
<dbReference type="EC" id="2.7.1.29" evidence="2"/>
<dbReference type="AlphaFoldDB" id="A0ABD0JCZ3"/>
<evidence type="ECO:0000259" key="18">
    <source>
        <dbReference type="PROSITE" id="PS51481"/>
    </source>
</evidence>
<comment type="catalytic activity">
    <reaction evidence="15">
        <text>FAD = riboflavin cyclic-4',5'-phosphate + AMP + H(+)</text>
        <dbReference type="Rhea" id="RHEA:13729"/>
        <dbReference type="ChEBI" id="CHEBI:15378"/>
        <dbReference type="ChEBI" id="CHEBI:57692"/>
        <dbReference type="ChEBI" id="CHEBI:76202"/>
        <dbReference type="ChEBI" id="CHEBI:456215"/>
        <dbReference type="EC" id="4.6.1.15"/>
    </reaction>
</comment>
<dbReference type="PANTHER" id="PTHR28629:SF4">
    <property type="entry name" value="TRIOKINASE_FMN CYCLASE"/>
    <property type="match status" value="1"/>
</dbReference>
<evidence type="ECO:0000256" key="8">
    <source>
        <dbReference type="ARBA" id="ARBA00022777"/>
    </source>
</evidence>
<comment type="catalytic activity">
    <reaction evidence="16">
        <text>dihydroxyacetone + ATP = dihydroxyacetone phosphate + ADP + H(+)</text>
        <dbReference type="Rhea" id="RHEA:15773"/>
        <dbReference type="ChEBI" id="CHEBI:15378"/>
        <dbReference type="ChEBI" id="CHEBI:16016"/>
        <dbReference type="ChEBI" id="CHEBI:30616"/>
        <dbReference type="ChEBI" id="CHEBI:57642"/>
        <dbReference type="ChEBI" id="CHEBI:456216"/>
        <dbReference type="EC" id="2.7.1.29"/>
    </reaction>
</comment>
<keyword evidence="7" id="KW-0547">Nucleotide-binding</keyword>
<evidence type="ECO:0000256" key="9">
    <source>
        <dbReference type="ARBA" id="ARBA00022840"/>
    </source>
</evidence>
<dbReference type="Pfam" id="PF02733">
    <property type="entry name" value="Dak1"/>
    <property type="match status" value="1"/>
</dbReference>
<evidence type="ECO:0000256" key="5">
    <source>
        <dbReference type="ARBA" id="ARBA00018932"/>
    </source>
</evidence>
<evidence type="ECO:0000256" key="10">
    <source>
        <dbReference type="ARBA" id="ARBA00023285"/>
    </source>
</evidence>
<dbReference type="SUPFAM" id="SSF82549">
    <property type="entry name" value="DAK1/DegV-like"/>
    <property type="match status" value="1"/>
</dbReference>
<evidence type="ECO:0000256" key="11">
    <source>
        <dbReference type="ARBA" id="ARBA00032426"/>
    </source>
</evidence>
<dbReference type="GO" id="GO:0050354">
    <property type="term" value="F:triokinase activity"/>
    <property type="evidence" value="ECO:0007669"/>
    <property type="project" value="UniProtKB-EC"/>
</dbReference>
<evidence type="ECO:0000256" key="1">
    <source>
        <dbReference type="ARBA" id="ARBA00008757"/>
    </source>
</evidence>
<dbReference type="PANTHER" id="PTHR28629">
    <property type="entry name" value="TRIOKINASE/FMN CYCLASE"/>
    <property type="match status" value="1"/>
</dbReference>
<evidence type="ECO:0000256" key="12">
    <source>
        <dbReference type="ARBA" id="ARBA00045490"/>
    </source>
</evidence>
<organism evidence="19 20">
    <name type="scientific">Batillaria attramentaria</name>
    <dbReference type="NCBI Taxonomy" id="370345"/>
    <lineage>
        <taxon>Eukaryota</taxon>
        <taxon>Metazoa</taxon>
        <taxon>Spiralia</taxon>
        <taxon>Lophotrochozoa</taxon>
        <taxon>Mollusca</taxon>
        <taxon>Gastropoda</taxon>
        <taxon>Caenogastropoda</taxon>
        <taxon>Sorbeoconcha</taxon>
        <taxon>Cerithioidea</taxon>
        <taxon>Batillariidae</taxon>
        <taxon>Batillaria</taxon>
    </lineage>
</organism>
<evidence type="ECO:0000256" key="2">
    <source>
        <dbReference type="ARBA" id="ARBA00012107"/>
    </source>
</evidence>
<keyword evidence="8" id="KW-0418">Kinase</keyword>
<dbReference type="SUPFAM" id="SSF101473">
    <property type="entry name" value="DhaL-like"/>
    <property type="match status" value="2"/>
</dbReference>
<evidence type="ECO:0000256" key="6">
    <source>
        <dbReference type="ARBA" id="ARBA00022679"/>
    </source>
</evidence>
<feature type="domain" description="DhaL" evidence="17">
    <location>
        <begin position="384"/>
        <end position="600"/>
    </location>
</feature>
<dbReference type="InterPro" id="IPR036117">
    <property type="entry name" value="DhaL_dom_sf"/>
</dbReference>
<protein>
    <recommendedName>
        <fullName evidence="5">Triokinase/FMN cyclase</fullName>
        <ecNumber evidence="3">2.7.1.28</ecNumber>
        <ecNumber evidence="2">2.7.1.29</ecNumber>
        <ecNumber evidence="4">4.6.1.15</ecNumber>
    </recommendedName>
    <alternativeName>
        <fullName evidence="11">Bifunctional ATP-dependent dihydroxyacetone kinase/FAD-AMP lyase (cyclizing)</fullName>
    </alternativeName>
</protein>
<dbReference type="EMBL" id="JACVVK020000490">
    <property type="protein sequence ID" value="KAK7471515.1"/>
    <property type="molecule type" value="Genomic_DNA"/>
</dbReference>
<evidence type="ECO:0000256" key="13">
    <source>
        <dbReference type="ARBA" id="ARBA00046681"/>
    </source>
</evidence>
<feature type="domain" description="DhaK" evidence="18">
    <location>
        <begin position="11"/>
        <end position="341"/>
    </location>
</feature>
<evidence type="ECO:0000256" key="3">
    <source>
        <dbReference type="ARBA" id="ARBA00012110"/>
    </source>
</evidence>
<keyword evidence="20" id="KW-1185">Reference proteome</keyword>
<dbReference type="InterPro" id="IPR050861">
    <property type="entry name" value="Dihydroxyacetone_Kinase"/>
</dbReference>
<evidence type="ECO:0000313" key="20">
    <source>
        <dbReference type="Proteomes" id="UP001519460"/>
    </source>
</evidence>
<evidence type="ECO:0000256" key="16">
    <source>
        <dbReference type="ARBA" id="ARBA00048898"/>
    </source>
</evidence>
<comment type="caution">
    <text evidence="19">The sequence shown here is derived from an EMBL/GenBank/DDBJ whole genome shotgun (WGS) entry which is preliminary data.</text>
</comment>
<evidence type="ECO:0000259" key="17">
    <source>
        <dbReference type="PROSITE" id="PS51480"/>
    </source>
</evidence>
<keyword evidence="6" id="KW-0808">Transferase</keyword>
<dbReference type="EC" id="2.7.1.28" evidence="3"/>
<dbReference type="Proteomes" id="UP001519460">
    <property type="component" value="Unassembled WGS sequence"/>
</dbReference>
<keyword evidence="10" id="KW-0170">Cobalt</keyword>
<dbReference type="GO" id="GO:0004371">
    <property type="term" value="F:glycerone kinase activity"/>
    <property type="evidence" value="ECO:0007669"/>
    <property type="project" value="UniProtKB-EC"/>
</dbReference>
<dbReference type="Gene3D" id="1.25.40.340">
    <property type="match status" value="2"/>
</dbReference>
<dbReference type="EC" id="4.6.1.15" evidence="4"/>
<proteinExistence type="inferred from homology"/>
<dbReference type="GO" id="GO:0005524">
    <property type="term" value="F:ATP binding"/>
    <property type="evidence" value="ECO:0007669"/>
    <property type="project" value="UniProtKB-KW"/>
</dbReference>
<name>A0ABD0JCZ3_9CAEN</name>
<dbReference type="InterPro" id="IPR004006">
    <property type="entry name" value="DhaK_dom"/>
</dbReference>
<comment type="catalytic activity">
    <reaction evidence="14">
        <text>D-glyceraldehyde + ATP = D-glyceraldehyde 3-phosphate + ADP + H(+)</text>
        <dbReference type="Rhea" id="RHEA:13941"/>
        <dbReference type="ChEBI" id="CHEBI:15378"/>
        <dbReference type="ChEBI" id="CHEBI:17378"/>
        <dbReference type="ChEBI" id="CHEBI:30616"/>
        <dbReference type="ChEBI" id="CHEBI:59776"/>
        <dbReference type="ChEBI" id="CHEBI:456216"/>
        <dbReference type="EC" id="2.7.1.28"/>
    </reaction>
</comment>
<accession>A0ABD0JCZ3</accession>
<dbReference type="Pfam" id="PF02734">
    <property type="entry name" value="Dak2"/>
    <property type="match status" value="1"/>
</dbReference>
<evidence type="ECO:0000256" key="14">
    <source>
        <dbReference type="ARBA" id="ARBA00047974"/>
    </source>
</evidence>
<evidence type="ECO:0000256" key="4">
    <source>
        <dbReference type="ARBA" id="ARBA00012578"/>
    </source>
</evidence>
<dbReference type="Gene3D" id="3.30.1180.20">
    <property type="entry name" value="Dihydroxyacetone kinase, domain 2"/>
    <property type="match status" value="1"/>
</dbReference>
<dbReference type="InterPro" id="IPR004007">
    <property type="entry name" value="DhaL_dom"/>
</dbReference>
<dbReference type="Gene3D" id="3.40.50.10440">
    <property type="entry name" value="Dihydroxyacetone kinase, domain 1"/>
    <property type="match status" value="1"/>
</dbReference>
<comment type="similarity">
    <text evidence="1">Belongs to the dihydroxyacetone kinase (DAK) family.</text>
</comment>
<comment type="function">
    <text evidence="12">Catalyzes both the phosphorylation of dihydroxyacetone and of glyceraldehyde, and the splitting of ribonucleoside diphosphate-X compounds among which FAD is the best substrate. Represses IFIH1-mediated cellular antiviral response.</text>
</comment>
<comment type="subunit">
    <text evidence="13">Homodimer. Interacts with IFIH1 (via the CARD domains), the interaction is inhibited by viral infection.</text>
</comment>
<keyword evidence="9" id="KW-0067">ATP-binding</keyword>
<evidence type="ECO:0000256" key="7">
    <source>
        <dbReference type="ARBA" id="ARBA00022741"/>
    </source>
</evidence>
<sequence length="609" mass="63808">MAAKGKKLINTVDNCVDDNLEGYVALNPGVRLLKGHRVVIRADFEEVQNSGKVAVVVGGGSGHEPAFSGYVGKGMLTAAVMGSVFACPPSSEVLVALRAIGKHNPAGCFFVIPNYTGDRLNFGLATERAQGEGIRMATVTVGEDCALTTSDKSAGRRGITGIVVACKIAGALAEDGRSLEDIASIVSNAVSNMATIGVALSPCTVPGFGPSFQLADDEMELGLGAHGEAGVRRLKVVSAKETVEIMLDHMTNPSNKNRLPLQNGDRVAVFINDMGGISQLELNIIAKESIVYLESRGIRVVRAYCAAFVTSQEMAGTHVTVLRLDDVLTCALDAPTQVPGWPRPLLAPGMTDRATPSRLSLDYVETDPTEDAKGGTTLDTEAARCLYAMLSAVCQALVSAESNLNSLDTGCGDGDCGSTLARGAKGVLKELGSVDRPGLPISRPAFLCLRLAAIAESQMGGASGAMGRWTDWVPRGGRVRVAEVGRAGKWVPRGGRVRVVEVGRAGKWVPRGGRVRVAEVGRAGKWVPRGGRVRVVEVGRAGKYGGAEPGDRTMAAERGAEVTARMKARAGRASYVSTSLLQQPDAGAVGVAVWLRAAYKAYLATANKR</sequence>
<dbReference type="GO" id="GO:0034012">
    <property type="term" value="F:FAD-AMP lyase (cyclizing) activity"/>
    <property type="evidence" value="ECO:0007669"/>
    <property type="project" value="UniProtKB-EC"/>
</dbReference>
<evidence type="ECO:0000256" key="15">
    <source>
        <dbReference type="ARBA" id="ARBA00048526"/>
    </source>
</evidence>
<dbReference type="FunFam" id="3.30.1180.20:FF:000001">
    <property type="entry name" value="Dihydroxyacetone kinase 1"/>
    <property type="match status" value="1"/>
</dbReference>
<dbReference type="SMART" id="SM01120">
    <property type="entry name" value="Dak2"/>
    <property type="match status" value="1"/>
</dbReference>
<dbReference type="GO" id="GO:0005975">
    <property type="term" value="P:carbohydrate metabolic process"/>
    <property type="evidence" value="ECO:0007669"/>
    <property type="project" value="UniProtKB-ARBA"/>
</dbReference>
<reference evidence="19 20" key="1">
    <citation type="journal article" date="2023" name="Sci. Data">
        <title>Genome assembly of the Korean intertidal mud-creeper Batillaria attramentaria.</title>
        <authorList>
            <person name="Patra A.K."/>
            <person name="Ho P.T."/>
            <person name="Jun S."/>
            <person name="Lee S.J."/>
            <person name="Kim Y."/>
            <person name="Won Y.J."/>
        </authorList>
    </citation>
    <scope>NUCLEOTIDE SEQUENCE [LARGE SCALE GENOMIC DNA]</scope>
    <source>
        <strain evidence="19">Wonlab-2016</strain>
    </source>
</reference>
<dbReference type="FunFam" id="3.40.50.10440:FF:000001">
    <property type="entry name" value="Dihydroxyacetone kinase, DhaK subunit"/>
    <property type="match status" value="1"/>
</dbReference>